<evidence type="ECO:0000259" key="5">
    <source>
        <dbReference type="PROSITE" id="PS50111"/>
    </source>
</evidence>
<evidence type="ECO:0000313" key="6">
    <source>
        <dbReference type="EMBL" id="MCW6037810.1"/>
    </source>
</evidence>
<protein>
    <submittedName>
        <fullName evidence="6">CHASE3 domain-containing protein</fullName>
    </submittedName>
</protein>
<gene>
    <name evidence="6" type="ORF">K4A83_16245</name>
</gene>
<dbReference type="PANTHER" id="PTHR32089">
    <property type="entry name" value="METHYL-ACCEPTING CHEMOTAXIS PROTEIN MCPB"/>
    <property type="match status" value="1"/>
</dbReference>
<dbReference type="SMART" id="SM00283">
    <property type="entry name" value="MA"/>
    <property type="match status" value="1"/>
</dbReference>
<evidence type="ECO:0000256" key="3">
    <source>
        <dbReference type="PROSITE-ProRule" id="PRU00284"/>
    </source>
</evidence>
<dbReference type="CDD" id="cd19410">
    <property type="entry name" value="HK9-like_sensor"/>
    <property type="match status" value="1"/>
</dbReference>
<comment type="similarity">
    <text evidence="2">Belongs to the methyl-accepting chemotaxis (MCP) protein family.</text>
</comment>
<dbReference type="InterPro" id="IPR004090">
    <property type="entry name" value="Chemotax_Me-accpt_rcpt"/>
</dbReference>
<feature type="transmembrane region" description="Helical" evidence="4">
    <location>
        <begin position="6"/>
        <end position="24"/>
    </location>
</feature>
<dbReference type="InterPro" id="IPR004089">
    <property type="entry name" value="MCPsignal_dom"/>
</dbReference>
<feature type="domain" description="Methyl-accepting transducer" evidence="5">
    <location>
        <begin position="213"/>
        <end position="449"/>
    </location>
</feature>
<dbReference type="Pfam" id="PF05227">
    <property type="entry name" value="CHASE3"/>
    <property type="match status" value="1"/>
</dbReference>
<evidence type="ECO:0000256" key="2">
    <source>
        <dbReference type="ARBA" id="ARBA00029447"/>
    </source>
</evidence>
<keyword evidence="1 3" id="KW-0807">Transducer</keyword>
<name>A0ABT3LA11_9CYAN</name>
<accession>A0ABT3LA11</accession>
<dbReference type="SUPFAM" id="SSF58104">
    <property type="entry name" value="Methyl-accepting chemotaxis protein (MCP) signaling domain"/>
    <property type="match status" value="1"/>
</dbReference>
<dbReference type="Proteomes" id="UP001526426">
    <property type="component" value="Unassembled WGS sequence"/>
</dbReference>
<dbReference type="RefSeq" id="WP_265265682.1">
    <property type="nucleotide sequence ID" value="NZ_JAIHOM010000091.1"/>
</dbReference>
<evidence type="ECO:0000313" key="7">
    <source>
        <dbReference type="Proteomes" id="UP001526426"/>
    </source>
</evidence>
<organism evidence="6 7">
    <name type="scientific">Spirulina subsalsa FACHB-351</name>
    <dbReference type="NCBI Taxonomy" id="234711"/>
    <lineage>
        <taxon>Bacteria</taxon>
        <taxon>Bacillati</taxon>
        <taxon>Cyanobacteriota</taxon>
        <taxon>Cyanophyceae</taxon>
        <taxon>Spirulinales</taxon>
        <taxon>Spirulinaceae</taxon>
        <taxon>Spirulina</taxon>
    </lineage>
</organism>
<dbReference type="Gene3D" id="1.10.287.950">
    <property type="entry name" value="Methyl-accepting chemotaxis protein"/>
    <property type="match status" value="1"/>
</dbReference>
<dbReference type="PRINTS" id="PR00260">
    <property type="entry name" value="CHEMTRNSDUCR"/>
</dbReference>
<comment type="caution">
    <text evidence="6">The sequence shown here is derived from an EMBL/GenBank/DDBJ whole genome shotgun (WGS) entry which is preliminary data.</text>
</comment>
<dbReference type="EMBL" id="JAIHOM010000091">
    <property type="protein sequence ID" value="MCW6037810.1"/>
    <property type="molecule type" value="Genomic_DNA"/>
</dbReference>
<dbReference type="PANTHER" id="PTHR32089:SF112">
    <property type="entry name" value="LYSOZYME-LIKE PROTEIN-RELATED"/>
    <property type="match status" value="1"/>
</dbReference>
<evidence type="ECO:0000256" key="1">
    <source>
        <dbReference type="ARBA" id="ARBA00023224"/>
    </source>
</evidence>
<evidence type="ECO:0000256" key="4">
    <source>
        <dbReference type="SAM" id="Phobius"/>
    </source>
</evidence>
<keyword evidence="4" id="KW-0472">Membrane</keyword>
<dbReference type="InterPro" id="IPR007891">
    <property type="entry name" value="CHASE3"/>
</dbReference>
<dbReference type="PROSITE" id="PS50111">
    <property type="entry name" value="CHEMOTAXIS_TRANSDUC_2"/>
    <property type="match status" value="1"/>
</dbReference>
<reference evidence="6 7" key="1">
    <citation type="submission" date="2021-08" db="EMBL/GenBank/DDBJ databases">
        <title>Draft genome sequence of Spirulina subsalsa with high tolerance to salinity and hype-accumulation of phycocyanin.</title>
        <authorList>
            <person name="Pei H."/>
            <person name="Jiang L."/>
        </authorList>
    </citation>
    <scope>NUCLEOTIDE SEQUENCE [LARGE SCALE GENOMIC DNA]</scope>
    <source>
        <strain evidence="6 7">FACHB-351</strain>
    </source>
</reference>
<keyword evidence="4" id="KW-1133">Transmembrane helix</keyword>
<dbReference type="Pfam" id="PF00015">
    <property type="entry name" value="MCPsignal"/>
    <property type="match status" value="1"/>
</dbReference>
<proteinExistence type="inferred from homology"/>
<sequence length="480" mass="52709">MKIKQILPMSLSIIGILVLVSSLLTQRVNKLLDETNFWVEHTYQVKAELKQLEKLLVDAETGQRGYIYSGDSTFLRPYNNTINVLDDQINLLTEKIANTPSQISNLQNLKLLSDQKMEDLNATIELKQSGQEEALRQWVTSGRGMQIMDQVRDKIEIMFAEQNNLLAQRQASVERIKLIHFWVNWGSFIIIIALSFGTYTIVHNIVLVPVQSIVKEINQSTQEIMFTVDNHEAQISAQAGAVNQTTTTMDELGRSFQNAFTQVSNSSQSATQALATSQNGNQTVQETLVGMQNLSSRMNGISEQINLLASQAGQIGTIAGLVGTLANQTNMLALNSAVEAVRAGEHGKGFTVVSAEIRKLAEQSKQSADKINTLVGDINKAIHQTVFSSENGKMAVSESVVIVGKTASAFEGINDAIANVVDNSQQVTVNIQQQNVAVQQVVEAMNSIKETSYSIVAGITQTKSEVDRLKEIAVQLQQMI</sequence>
<feature type="transmembrane region" description="Helical" evidence="4">
    <location>
        <begin position="178"/>
        <end position="202"/>
    </location>
</feature>
<keyword evidence="7" id="KW-1185">Reference proteome</keyword>
<keyword evidence="4" id="KW-0812">Transmembrane</keyword>